<dbReference type="GO" id="GO:0005524">
    <property type="term" value="F:ATP binding"/>
    <property type="evidence" value="ECO:0007669"/>
    <property type="project" value="UniProtKB-KW"/>
</dbReference>
<dbReference type="PANTHER" id="PTHR42788:SF13">
    <property type="entry name" value="ALIPHATIC SULFONATES IMPORT ATP-BINDING PROTEIN SSUB"/>
    <property type="match status" value="1"/>
</dbReference>
<dbReference type="PANTHER" id="PTHR42788">
    <property type="entry name" value="TAURINE IMPORT ATP-BINDING PROTEIN-RELATED"/>
    <property type="match status" value="1"/>
</dbReference>
<accession>A0A5A9GGJ3</accession>
<name>A0A5A9GGJ3_AZOLI</name>
<gene>
    <name evidence="6" type="ORF">FZ942_26610</name>
</gene>
<dbReference type="Proteomes" id="UP000324927">
    <property type="component" value="Unassembled WGS sequence"/>
</dbReference>
<dbReference type="InterPro" id="IPR003439">
    <property type="entry name" value="ABC_transporter-like_ATP-bd"/>
</dbReference>
<sequence>MVATRGIDLEIARGEFITIVGPSGCGKSTLLNATAGIFAPTEGRVLYGGVPVAGYNQRVGYMTQSDHLLPWRKVDANIALPLEIQRRPKAEIARRVEELIELVGLTGFGNSYVSQLSGGMRKRCALARLLAYDPDTLLMDEPFGALDAQLRLAMQVQLRNLCTRLNKTVLFVTHDIDEAVALGDRCVVLTGRPGMVREIVTIDLPRDRNLYRLRSNRQYIAATDHLWSLLAPDAAREEGEETP</sequence>
<evidence type="ECO:0000256" key="4">
    <source>
        <dbReference type="ARBA" id="ARBA00022840"/>
    </source>
</evidence>
<dbReference type="InterPro" id="IPR050166">
    <property type="entry name" value="ABC_transporter_ATP-bind"/>
</dbReference>
<dbReference type="GO" id="GO:0016887">
    <property type="term" value="F:ATP hydrolysis activity"/>
    <property type="evidence" value="ECO:0007669"/>
    <property type="project" value="InterPro"/>
</dbReference>
<keyword evidence="7" id="KW-1185">Reference proteome</keyword>
<dbReference type="OrthoDB" id="7336028at2"/>
<dbReference type="SMART" id="SM00382">
    <property type="entry name" value="AAA"/>
    <property type="match status" value="1"/>
</dbReference>
<comment type="caution">
    <text evidence="6">The sequence shown here is derived from an EMBL/GenBank/DDBJ whole genome shotgun (WGS) entry which is preliminary data.</text>
</comment>
<evidence type="ECO:0000256" key="1">
    <source>
        <dbReference type="ARBA" id="ARBA00005417"/>
    </source>
</evidence>
<dbReference type="InterPro" id="IPR003593">
    <property type="entry name" value="AAA+_ATPase"/>
</dbReference>
<evidence type="ECO:0000256" key="2">
    <source>
        <dbReference type="ARBA" id="ARBA00022448"/>
    </source>
</evidence>
<comment type="similarity">
    <text evidence="1">Belongs to the ABC transporter superfamily.</text>
</comment>
<dbReference type="PROSITE" id="PS50893">
    <property type="entry name" value="ABC_TRANSPORTER_2"/>
    <property type="match status" value="1"/>
</dbReference>
<dbReference type="Pfam" id="PF00005">
    <property type="entry name" value="ABC_tran"/>
    <property type="match status" value="1"/>
</dbReference>
<evidence type="ECO:0000259" key="5">
    <source>
        <dbReference type="PROSITE" id="PS50893"/>
    </source>
</evidence>
<evidence type="ECO:0000313" key="7">
    <source>
        <dbReference type="Proteomes" id="UP000324927"/>
    </source>
</evidence>
<protein>
    <submittedName>
        <fullName evidence="6">ABC transporter ATP-binding protein</fullName>
    </submittedName>
</protein>
<dbReference type="CDD" id="cd03293">
    <property type="entry name" value="ABC_NrtD_SsuB_transporters"/>
    <property type="match status" value="1"/>
</dbReference>
<evidence type="ECO:0000313" key="6">
    <source>
        <dbReference type="EMBL" id="KAA0592814.1"/>
    </source>
</evidence>
<evidence type="ECO:0000256" key="3">
    <source>
        <dbReference type="ARBA" id="ARBA00022741"/>
    </source>
</evidence>
<organism evidence="6 7">
    <name type="scientific">Azospirillum lipoferum</name>
    <dbReference type="NCBI Taxonomy" id="193"/>
    <lineage>
        <taxon>Bacteria</taxon>
        <taxon>Pseudomonadati</taxon>
        <taxon>Pseudomonadota</taxon>
        <taxon>Alphaproteobacteria</taxon>
        <taxon>Rhodospirillales</taxon>
        <taxon>Azospirillaceae</taxon>
        <taxon>Azospirillum</taxon>
    </lineage>
</organism>
<keyword evidence="2" id="KW-0813">Transport</keyword>
<keyword evidence="4 6" id="KW-0067">ATP-binding</keyword>
<dbReference type="EMBL" id="VTTN01000014">
    <property type="protein sequence ID" value="KAA0592814.1"/>
    <property type="molecule type" value="Genomic_DNA"/>
</dbReference>
<dbReference type="Gene3D" id="3.40.50.300">
    <property type="entry name" value="P-loop containing nucleotide triphosphate hydrolases"/>
    <property type="match status" value="1"/>
</dbReference>
<dbReference type="SUPFAM" id="SSF52540">
    <property type="entry name" value="P-loop containing nucleoside triphosphate hydrolases"/>
    <property type="match status" value="1"/>
</dbReference>
<feature type="domain" description="ABC transporter" evidence="5">
    <location>
        <begin position="2"/>
        <end position="216"/>
    </location>
</feature>
<dbReference type="AlphaFoldDB" id="A0A5A9GGJ3"/>
<keyword evidence="3" id="KW-0547">Nucleotide-binding</keyword>
<dbReference type="InterPro" id="IPR027417">
    <property type="entry name" value="P-loop_NTPase"/>
</dbReference>
<reference evidence="6 7" key="1">
    <citation type="submission" date="2019-08" db="EMBL/GenBank/DDBJ databases">
        <authorList>
            <person name="Grouzdev D."/>
            <person name="Tikhonova E."/>
            <person name="Kravchenko I."/>
        </authorList>
    </citation>
    <scope>NUCLEOTIDE SEQUENCE [LARGE SCALE GENOMIC DNA]</scope>
    <source>
        <strain evidence="6 7">59b</strain>
    </source>
</reference>
<proteinExistence type="inferred from homology"/>